<name>A0A7G9WH76_9FIRM</name>
<dbReference type="Pfam" id="PF00196">
    <property type="entry name" value="GerE"/>
    <property type="match status" value="1"/>
</dbReference>
<dbReference type="InterPro" id="IPR036388">
    <property type="entry name" value="WH-like_DNA-bd_sf"/>
</dbReference>
<proteinExistence type="predicted"/>
<dbReference type="EMBL" id="CP060696">
    <property type="protein sequence ID" value="QNO18038.1"/>
    <property type="molecule type" value="Genomic_DNA"/>
</dbReference>
<dbReference type="PRINTS" id="PR00038">
    <property type="entry name" value="HTHLUXR"/>
</dbReference>
<keyword evidence="3" id="KW-1185">Reference proteome</keyword>
<evidence type="ECO:0000259" key="1">
    <source>
        <dbReference type="SMART" id="SM00421"/>
    </source>
</evidence>
<dbReference type="AlphaFoldDB" id="A0A7G9WH76"/>
<dbReference type="GO" id="GO:0003677">
    <property type="term" value="F:DNA binding"/>
    <property type="evidence" value="ECO:0007669"/>
    <property type="project" value="InterPro"/>
</dbReference>
<feature type="domain" description="HTH luxR-type" evidence="1">
    <location>
        <begin position="39"/>
        <end position="91"/>
    </location>
</feature>
<dbReference type="RefSeq" id="WP_212507103.1">
    <property type="nucleotide sequence ID" value="NZ_CP060696.1"/>
</dbReference>
<dbReference type="GO" id="GO:0006355">
    <property type="term" value="P:regulation of DNA-templated transcription"/>
    <property type="evidence" value="ECO:0007669"/>
    <property type="project" value="InterPro"/>
</dbReference>
<accession>A0A7G9WH76</accession>
<dbReference type="SMART" id="SM00421">
    <property type="entry name" value="HTH_LUXR"/>
    <property type="match status" value="1"/>
</dbReference>
<reference evidence="2 3" key="1">
    <citation type="submission" date="2020-08" db="EMBL/GenBank/DDBJ databases">
        <authorList>
            <person name="Ren C."/>
            <person name="Gu Y."/>
            <person name="Xu Y."/>
        </authorList>
    </citation>
    <scope>NUCLEOTIDE SEQUENCE [LARGE SCALE GENOMIC DNA]</scope>
    <source>
        <strain evidence="2 3">LBM18003</strain>
    </source>
</reference>
<dbReference type="SUPFAM" id="SSF46894">
    <property type="entry name" value="C-terminal effector domain of the bipartite response regulators"/>
    <property type="match status" value="1"/>
</dbReference>
<evidence type="ECO:0000313" key="2">
    <source>
        <dbReference type="EMBL" id="QNO18038.1"/>
    </source>
</evidence>
<dbReference type="InterPro" id="IPR000792">
    <property type="entry name" value="Tscrpt_reg_LuxR_C"/>
</dbReference>
<dbReference type="KEGG" id="caml:H6X83_14170"/>
<sequence>MKHRILSYDLLPQELNGPGPDQPDYRYAAMRRALRLAMQRELTQRQRECMEKRLAGEQVKEIAAELGVAPPTVSKHLQRGARRLRHALQYSCFVPTDS</sequence>
<protein>
    <submittedName>
        <fullName evidence="2">ArsR family transcriptional regulator</fullName>
    </submittedName>
</protein>
<dbReference type="Gene3D" id="1.10.10.10">
    <property type="entry name" value="Winged helix-like DNA-binding domain superfamily/Winged helix DNA-binding domain"/>
    <property type="match status" value="1"/>
</dbReference>
<dbReference type="InterPro" id="IPR016032">
    <property type="entry name" value="Sig_transdc_resp-reg_C-effctor"/>
</dbReference>
<evidence type="ECO:0000313" key="3">
    <source>
        <dbReference type="Proteomes" id="UP000516046"/>
    </source>
</evidence>
<gene>
    <name evidence="2" type="ORF">H6X83_14170</name>
</gene>
<dbReference type="Proteomes" id="UP000516046">
    <property type="component" value="Chromosome"/>
</dbReference>
<organism evidence="2 3">
    <name type="scientific">Caproicibacterium amylolyticum</name>
    <dbReference type="NCBI Taxonomy" id="2766537"/>
    <lineage>
        <taxon>Bacteria</taxon>
        <taxon>Bacillati</taxon>
        <taxon>Bacillota</taxon>
        <taxon>Clostridia</taxon>
        <taxon>Eubacteriales</taxon>
        <taxon>Oscillospiraceae</taxon>
        <taxon>Caproicibacterium</taxon>
    </lineage>
</organism>